<dbReference type="KEGG" id="bbae:FRD01_22055"/>
<dbReference type="FunFam" id="3.40.50.970:FF:000007">
    <property type="entry name" value="Acetolactate synthase"/>
    <property type="match status" value="1"/>
</dbReference>
<dbReference type="InterPro" id="IPR000399">
    <property type="entry name" value="TPP-bd_CS"/>
</dbReference>
<dbReference type="InterPro" id="IPR012000">
    <property type="entry name" value="Thiamin_PyroP_enz_cen_dom"/>
</dbReference>
<dbReference type="InterPro" id="IPR045229">
    <property type="entry name" value="TPP_enz"/>
</dbReference>
<dbReference type="PROSITE" id="PS00187">
    <property type="entry name" value="TPP_ENZYMES"/>
    <property type="match status" value="1"/>
</dbReference>
<evidence type="ECO:0000256" key="3">
    <source>
        <dbReference type="ARBA" id="ARBA00007812"/>
    </source>
</evidence>
<dbReference type="EMBL" id="CP042467">
    <property type="protein sequence ID" value="QED29867.1"/>
    <property type="molecule type" value="Genomic_DNA"/>
</dbReference>
<evidence type="ECO:0000256" key="1">
    <source>
        <dbReference type="ARBA" id="ARBA00001946"/>
    </source>
</evidence>
<sequence>MSERHGGDIIGARLAARGIKALYTLCGGHISPILVGAEKHGVRIVDVRDEKHAVFAADATARMTGLPGVAAVTAGPGLTNTVTAVKNAEMAQVPLLILGGATATVLRGRGSLQDIDQIALMTPVTKWSTRVTTVKALGPTIDKALEVAMEGVPGPVFVEVPVDLLYPKEVVRSWYLKEAGLDNPKTLPEKGLELAVKGYLGRQFHQPHVEVDLDLPRPDMSMFGDSFEAQVAKVSKALSGAKKPVLVVGSQALVNMLPGQADDLAKAIESLGIPTFLGGTARGLLGRFSPVQFRHKRSAALKKADVVIVAGFPFDFRLGYGRSINKKCTLVSANLSAEDLKKNRRPDIAVQHHPGEFLNALARTAKPGQWDSWFDEIRKREDERDAQIVEQGAEPTNDGLINPLDFFLKMEEQMADDAVLVVDGGDWVATAAYILRPRAPLSWLDPGVFGTLGVGGGFAVGAGVAKPGKECWIIWGDGSSAYSLSEFDTFARHGLAPIAVVGNDASWAQIARDQVEILGTPLGTVLERTEYHKVAEGYGGVGLLLTKPQDIDKTIAKAKKLAAQGKPVLINVHIGGSDFRKGSISI</sequence>
<dbReference type="Pfam" id="PF00205">
    <property type="entry name" value="TPP_enzyme_M"/>
    <property type="match status" value="1"/>
</dbReference>
<dbReference type="GO" id="GO:0005948">
    <property type="term" value="C:acetolactate synthase complex"/>
    <property type="evidence" value="ECO:0007669"/>
    <property type="project" value="TreeGrafter"/>
</dbReference>
<dbReference type="InterPro" id="IPR029035">
    <property type="entry name" value="DHS-like_NAD/FAD-binding_dom"/>
</dbReference>
<dbReference type="GO" id="GO:0009097">
    <property type="term" value="P:isoleucine biosynthetic process"/>
    <property type="evidence" value="ECO:0007669"/>
    <property type="project" value="TreeGrafter"/>
</dbReference>
<dbReference type="Pfam" id="PF02775">
    <property type="entry name" value="TPP_enzyme_C"/>
    <property type="match status" value="1"/>
</dbReference>
<dbReference type="Gene3D" id="3.40.50.1220">
    <property type="entry name" value="TPP-binding domain"/>
    <property type="match status" value="1"/>
</dbReference>
<name>A0A5B8XXE0_9DELT</name>
<evidence type="ECO:0000256" key="2">
    <source>
        <dbReference type="ARBA" id="ARBA00001964"/>
    </source>
</evidence>
<evidence type="ECO:0000256" key="6">
    <source>
        <dbReference type="RuleBase" id="RU362132"/>
    </source>
</evidence>
<feature type="domain" description="Thiamine pyrophosphate enzyme TPP-binding" evidence="8">
    <location>
        <begin position="425"/>
        <end position="572"/>
    </location>
</feature>
<dbReference type="GO" id="GO:0009099">
    <property type="term" value="P:L-valine biosynthetic process"/>
    <property type="evidence" value="ECO:0007669"/>
    <property type="project" value="TreeGrafter"/>
</dbReference>
<gene>
    <name evidence="10" type="ORF">FRD01_22055</name>
</gene>
<dbReference type="SUPFAM" id="SSF52467">
    <property type="entry name" value="DHS-like NAD/FAD-binding domain"/>
    <property type="match status" value="1"/>
</dbReference>
<organism evidence="10 11">
    <name type="scientific">Microvenator marinus</name>
    <dbReference type="NCBI Taxonomy" id="2600177"/>
    <lineage>
        <taxon>Bacteria</taxon>
        <taxon>Deltaproteobacteria</taxon>
        <taxon>Bradymonadales</taxon>
        <taxon>Microvenatoraceae</taxon>
        <taxon>Microvenator</taxon>
    </lineage>
</organism>
<dbReference type="GO" id="GO:0000287">
    <property type="term" value="F:magnesium ion binding"/>
    <property type="evidence" value="ECO:0007669"/>
    <property type="project" value="InterPro"/>
</dbReference>
<dbReference type="Gene3D" id="3.40.50.970">
    <property type="match status" value="2"/>
</dbReference>
<dbReference type="PANTHER" id="PTHR18968:SF166">
    <property type="entry name" value="2-HYDROXYACYL-COA LYASE 2"/>
    <property type="match status" value="1"/>
</dbReference>
<dbReference type="CDD" id="cd07035">
    <property type="entry name" value="TPP_PYR_POX_like"/>
    <property type="match status" value="1"/>
</dbReference>
<dbReference type="SUPFAM" id="SSF52518">
    <property type="entry name" value="Thiamin diphosphate-binding fold (THDP-binding)"/>
    <property type="match status" value="2"/>
</dbReference>
<dbReference type="InterPro" id="IPR029061">
    <property type="entry name" value="THDP-binding"/>
</dbReference>
<evidence type="ECO:0000313" key="10">
    <source>
        <dbReference type="EMBL" id="QED29867.1"/>
    </source>
</evidence>
<dbReference type="RefSeq" id="WP_146963100.1">
    <property type="nucleotide sequence ID" value="NZ_CP042467.1"/>
</dbReference>
<dbReference type="GO" id="GO:0003984">
    <property type="term" value="F:acetolactate synthase activity"/>
    <property type="evidence" value="ECO:0007669"/>
    <property type="project" value="TreeGrafter"/>
</dbReference>
<comment type="cofactor">
    <cofactor evidence="1">
        <name>Mg(2+)</name>
        <dbReference type="ChEBI" id="CHEBI:18420"/>
    </cofactor>
</comment>
<dbReference type="Proteomes" id="UP000321595">
    <property type="component" value="Chromosome"/>
</dbReference>
<comment type="cofactor">
    <cofactor evidence="2">
        <name>thiamine diphosphate</name>
        <dbReference type="ChEBI" id="CHEBI:58937"/>
    </cofactor>
</comment>
<dbReference type="PANTHER" id="PTHR18968">
    <property type="entry name" value="THIAMINE PYROPHOSPHATE ENZYMES"/>
    <property type="match status" value="1"/>
</dbReference>
<protein>
    <submittedName>
        <fullName evidence="10">Thiamine pyrophosphate-binding protein</fullName>
    </submittedName>
</protein>
<dbReference type="Pfam" id="PF02776">
    <property type="entry name" value="TPP_enzyme_N"/>
    <property type="match status" value="1"/>
</dbReference>
<keyword evidence="11" id="KW-1185">Reference proteome</keyword>
<evidence type="ECO:0000259" key="8">
    <source>
        <dbReference type="Pfam" id="PF02775"/>
    </source>
</evidence>
<evidence type="ECO:0000256" key="5">
    <source>
        <dbReference type="ARBA" id="ARBA00023052"/>
    </source>
</evidence>
<feature type="domain" description="Thiamine pyrophosphate enzyme central" evidence="7">
    <location>
        <begin position="231"/>
        <end position="361"/>
    </location>
</feature>
<feature type="domain" description="Thiamine pyrophosphate enzyme N-terminal TPP-binding" evidence="9">
    <location>
        <begin position="5"/>
        <end position="120"/>
    </location>
</feature>
<dbReference type="OrthoDB" id="2254214at2"/>
<keyword evidence="4" id="KW-0479">Metal-binding</keyword>
<proteinExistence type="inferred from homology"/>
<evidence type="ECO:0000313" key="11">
    <source>
        <dbReference type="Proteomes" id="UP000321595"/>
    </source>
</evidence>
<keyword evidence="5 6" id="KW-0786">Thiamine pyrophosphate</keyword>
<reference evidence="10 11" key="1">
    <citation type="submission" date="2019-08" db="EMBL/GenBank/DDBJ databases">
        <authorList>
            <person name="Liang Q."/>
        </authorList>
    </citation>
    <scope>NUCLEOTIDE SEQUENCE [LARGE SCALE GENOMIC DNA]</scope>
    <source>
        <strain evidence="10 11">V1718</strain>
    </source>
</reference>
<dbReference type="AlphaFoldDB" id="A0A5B8XXE0"/>
<dbReference type="GO" id="GO:0050660">
    <property type="term" value="F:flavin adenine dinucleotide binding"/>
    <property type="evidence" value="ECO:0007669"/>
    <property type="project" value="TreeGrafter"/>
</dbReference>
<dbReference type="InterPro" id="IPR011766">
    <property type="entry name" value="TPP_enzyme_TPP-bd"/>
</dbReference>
<evidence type="ECO:0000259" key="9">
    <source>
        <dbReference type="Pfam" id="PF02776"/>
    </source>
</evidence>
<evidence type="ECO:0000256" key="4">
    <source>
        <dbReference type="ARBA" id="ARBA00022723"/>
    </source>
</evidence>
<evidence type="ECO:0000259" key="7">
    <source>
        <dbReference type="Pfam" id="PF00205"/>
    </source>
</evidence>
<dbReference type="InterPro" id="IPR012001">
    <property type="entry name" value="Thiamin_PyroP_enz_TPP-bd_dom"/>
</dbReference>
<dbReference type="GO" id="GO:0030976">
    <property type="term" value="F:thiamine pyrophosphate binding"/>
    <property type="evidence" value="ECO:0007669"/>
    <property type="project" value="InterPro"/>
</dbReference>
<accession>A0A5B8XXE0</accession>
<comment type="similarity">
    <text evidence="3 6">Belongs to the TPP enzyme family.</text>
</comment>